<name>A0ABC8UKL7_9AQUA</name>
<sequence length="135" mass="14628">MPQETQKSNGMGHGTDAYSIYDSSVVQQPSNSVTSTNVIRGANVSQQHTAMPLASEKVNLELTNQLSGTSEVDADKNERYRSTLQFAANLLFQIQQQQQPGAQARQGSVISNKASSSGGPFVMMGCRIELFCVRD</sequence>
<accession>A0ABC8UKL7</accession>
<evidence type="ECO:0000313" key="1">
    <source>
        <dbReference type="EMBL" id="CAK9181607.1"/>
    </source>
</evidence>
<reference evidence="1 2" key="1">
    <citation type="submission" date="2024-02" db="EMBL/GenBank/DDBJ databases">
        <authorList>
            <person name="Vignale AGUSTIN F."/>
            <person name="Sosa J E."/>
            <person name="Modenutti C."/>
        </authorList>
    </citation>
    <scope>NUCLEOTIDE SEQUENCE [LARGE SCALE GENOMIC DNA]</scope>
</reference>
<keyword evidence="2" id="KW-1185">Reference proteome</keyword>
<dbReference type="EMBL" id="CAUOFW020008097">
    <property type="protein sequence ID" value="CAK9181607.1"/>
    <property type="molecule type" value="Genomic_DNA"/>
</dbReference>
<evidence type="ECO:0000313" key="2">
    <source>
        <dbReference type="Proteomes" id="UP001642360"/>
    </source>
</evidence>
<dbReference type="AlphaFoldDB" id="A0ABC8UKL7"/>
<comment type="caution">
    <text evidence="1">The sequence shown here is derived from an EMBL/GenBank/DDBJ whole genome shotgun (WGS) entry which is preliminary data.</text>
</comment>
<protein>
    <submittedName>
        <fullName evidence="1">Uncharacterized protein</fullName>
    </submittedName>
</protein>
<organism evidence="1 2">
    <name type="scientific">Ilex paraguariensis</name>
    <name type="common">yerba mate</name>
    <dbReference type="NCBI Taxonomy" id="185542"/>
    <lineage>
        <taxon>Eukaryota</taxon>
        <taxon>Viridiplantae</taxon>
        <taxon>Streptophyta</taxon>
        <taxon>Embryophyta</taxon>
        <taxon>Tracheophyta</taxon>
        <taxon>Spermatophyta</taxon>
        <taxon>Magnoliopsida</taxon>
        <taxon>eudicotyledons</taxon>
        <taxon>Gunneridae</taxon>
        <taxon>Pentapetalae</taxon>
        <taxon>asterids</taxon>
        <taxon>campanulids</taxon>
        <taxon>Aquifoliales</taxon>
        <taxon>Aquifoliaceae</taxon>
        <taxon>Ilex</taxon>
    </lineage>
</organism>
<dbReference type="Proteomes" id="UP001642360">
    <property type="component" value="Unassembled WGS sequence"/>
</dbReference>
<proteinExistence type="predicted"/>
<gene>
    <name evidence="1" type="ORF">ILEXP_LOCUS51680</name>
</gene>